<accession>A0AAX2UM08</accession>
<reference evidence="1" key="2">
    <citation type="journal article" date="2019" name="PLoS ONE">
        <title>Identification and characterization of putative Aeromonas spp. T3SS effectors.</title>
        <authorList>
            <person name="Rangel L.T."/>
            <person name="Marden J."/>
            <person name="Colston S."/>
            <person name="Setubal J.C."/>
            <person name="Graf J."/>
            <person name="Gogarten J.P."/>
        </authorList>
    </citation>
    <scope>NUCLEOTIDE SEQUENCE</scope>
    <source>
        <strain evidence="1">BAQ071013-135</strain>
    </source>
</reference>
<proteinExistence type="predicted"/>
<reference evidence="1" key="1">
    <citation type="submission" date="2017-10" db="EMBL/GenBank/DDBJ databases">
        <authorList>
            <person name="Colston S.M."/>
            <person name="Graf J."/>
        </authorList>
    </citation>
    <scope>NUCLEOTIDE SEQUENCE</scope>
    <source>
        <strain evidence="1">BAQ071013-135</strain>
    </source>
</reference>
<sequence length="396" mass="45132">MIEISIEKLKHKPVDLQKLKRQLSTGNAMLFTGAGFSKGTLNIKNTEPPLATDLANKICTLIDLEPLNDLRKSSNLFMKYGDKSKLIELLTNEFTINQVSEHHRKISVFPWRRIYTTNYDNALEFSALLCGKKIDALDIDDKPKNYLRKKDLIIHLNGKIDNAIESDLDSKIKLTNASYLSPDSFVTSPWNTVFKRDLETSSAIIFVGYSMYDIELQRILYQTDNLVDKTYFIVKEDSKFIDTVELSDFGYVLPIGVSGFGDILEEIKSSGISTIDLTSINNFEKIIPFTTDTRASDSDIQDFLLYAKYKDEHISNSVSKNYKDNFLIKRESISDTIKLISENKNILLHSDLGNGKSIFLECLSYHLSQEGYDVYKYIGDADNYEFKSGLDEITKI</sequence>
<organism evidence="1 2">
    <name type="scientific">Aeromonas veronii</name>
    <dbReference type="NCBI Taxonomy" id="654"/>
    <lineage>
        <taxon>Bacteria</taxon>
        <taxon>Pseudomonadati</taxon>
        <taxon>Pseudomonadota</taxon>
        <taxon>Gammaproteobacteria</taxon>
        <taxon>Aeromonadales</taxon>
        <taxon>Aeromonadaceae</taxon>
        <taxon>Aeromonas</taxon>
    </lineage>
</organism>
<evidence type="ECO:0000313" key="2">
    <source>
        <dbReference type="Proteomes" id="UP000796104"/>
    </source>
</evidence>
<dbReference type="Proteomes" id="UP000796104">
    <property type="component" value="Unassembled WGS sequence"/>
</dbReference>
<dbReference type="AlphaFoldDB" id="A0AAX2UM08"/>
<dbReference type="Pfam" id="PF13289">
    <property type="entry name" value="SIR2_2"/>
    <property type="match status" value="1"/>
</dbReference>
<evidence type="ECO:0008006" key="3">
    <source>
        <dbReference type="Google" id="ProtNLM"/>
    </source>
</evidence>
<comment type="caution">
    <text evidence="1">The sequence shown here is derived from an EMBL/GenBank/DDBJ whole genome shotgun (WGS) entry which is preliminary data.</text>
</comment>
<protein>
    <recommendedName>
        <fullName evidence="3">SIR2-like domain-containing protein</fullName>
    </recommendedName>
</protein>
<gene>
    <name evidence="1" type="ORF">CF123_20905</name>
</gene>
<evidence type="ECO:0000313" key="1">
    <source>
        <dbReference type="EMBL" id="TND50869.1"/>
    </source>
</evidence>
<dbReference type="RefSeq" id="WP_139495648.1">
    <property type="nucleotide sequence ID" value="NZ_CAWORL010000027.1"/>
</dbReference>
<name>A0AAX2UM08_AERVE</name>
<dbReference type="EMBL" id="PDXJ01000033">
    <property type="protein sequence ID" value="TND50869.1"/>
    <property type="molecule type" value="Genomic_DNA"/>
</dbReference>